<evidence type="ECO:0000256" key="5">
    <source>
        <dbReference type="ARBA" id="ARBA00023136"/>
    </source>
</evidence>
<dbReference type="PROSITE" id="PS50850">
    <property type="entry name" value="MFS"/>
    <property type="match status" value="1"/>
</dbReference>
<gene>
    <name evidence="8" type="ORF">SAMN04488010_0057</name>
</gene>
<dbReference type="GO" id="GO:0005886">
    <property type="term" value="C:plasma membrane"/>
    <property type="evidence" value="ECO:0007669"/>
    <property type="project" value="UniProtKB-SubCell"/>
</dbReference>
<keyword evidence="9" id="KW-1185">Reference proteome</keyword>
<feature type="transmembrane region" description="Helical" evidence="6">
    <location>
        <begin position="12"/>
        <end position="33"/>
    </location>
</feature>
<evidence type="ECO:0000256" key="3">
    <source>
        <dbReference type="ARBA" id="ARBA00022692"/>
    </source>
</evidence>
<feature type="transmembrane region" description="Helical" evidence="6">
    <location>
        <begin position="217"/>
        <end position="236"/>
    </location>
</feature>
<feature type="transmembrane region" description="Helical" evidence="6">
    <location>
        <begin position="306"/>
        <end position="327"/>
    </location>
</feature>
<dbReference type="RefSeq" id="WP_073240424.1">
    <property type="nucleotide sequence ID" value="NZ_FOYX01000001.1"/>
</dbReference>
<sequence>MKKFFSYENGIVSLMALTFGVLFFDRLALNYLVPFVAKDLNLNNTQIGLLAGVLSLAWAFSSYYTTAWSESKNKNKITFLIAIVIFSVCSFGSGMAIGFGTLLVARLIMGLAEGPVIPLAQVFVERESTPSRLGLNVGILQAVGGALFGSILAPVILIQIAENMGWRTAFYIAGVPGLALGLIAAFYLKKSTTESRGAENNTGFALKEIWAYKNIKWGTALACCVFGWWFATIPFITKYFTDVQGMSAGDMQKTMGLLGVAMLISSLFFPGISDKIGRKKALYIAVGLGIFYPFAVYFLNGSGIHLPAMFLSYAMVGAIPLVAAIVPSEAVPNHLKAKAIGFVTAVAEIVGGVIIPAVSGALSDIFDESAFLWVAAALAVLALFFLSKLEETKGKVFVESVSK</sequence>
<protein>
    <submittedName>
        <fullName evidence="8">Predicted arabinose efflux permease, MFS family</fullName>
    </submittedName>
</protein>
<dbReference type="Pfam" id="PF07690">
    <property type="entry name" value="MFS_1"/>
    <property type="match status" value="1"/>
</dbReference>
<feature type="domain" description="Major facilitator superfamily (MFS) profile" evidence="7">
    <location>
        <begin position="11"/>
        <end position="393"/>
    </location>
</feature>
<keyword evidence="2" id="KW-1003">Cell membrane</keyword>
<feature type="transmembrane region" description="Helical" evidence="6">
    <location>
        <begin position="339"/>
        <end position="358"/>
    </location>
</feature>
<dbReference type="InterPro" id="IPR020846">
    <property type="entry name" value="MFS_dom"/>
</dbReference>
<dbReference type="Proteomes" id="UP000199462">
    <property type="component" value="Unassembled WGS sequence"/>
</dbReference>
<dbReference type="Gene3D" id="1.20.1250.20">
    <property type="entry name" value="MFS general substrate transporter like domains"/>
    <property type="match status" value="2"/>
</dbReference>
<dbReference type="InterPro" id="IPR050189">
    <property type="entry name" value="MFS_Efflux_Transporters"/>
</dbReference>
<evidence type="ECO:0000259" key="7">
    <source>
        <dbReference type="PROSITE" id="PS50850"/>
    </source>
</evidence>
<keyword evidence="4 6" id="KW-1133">Transmembrane helix</keyword>
<proteinExistence type="predicted"/>
<evidence type="ECO:0000313" key="9">
    <source>
        <dbReference type="Proteomes" id="UP000199462"/>
    </source>
</evidence>
<dbReference type="GO" id="GO:0022857">
    <property type="term" value="F:transmembrane transporter activity"/>
    <property type="evidence" value="ECO:0007669"/>
    <property type="project" value="InterPro"/>
</dbReference>
<evidence type="ECO:0000256" key="1">
    <source>
        <dbReference type="ARBA" id="ARBA00004651"/>
    </source>
</evidence>
<dbReference type="PANTHER" id="PTHR43124">
    <property type="entry name" value="PURINE EFFLUX PUMP PBUE"/>
    <property type="match status" value="1"/>
</dbReference>
<feature type="transmembrane region" description="Helical" evidence="6">
    <location>
        <begin position="77"/>
        <end position="97"/>
    </location>
</feature>
<dbReference type="InterPro" id="IPR036259">
    <property type="entry name" value="MFS_trans_sf"/>
</dbReference>
<evidence type="ECO:0000256" key="6">
    <source>
        <dbReference type="SAM" id="Phobius"/>
    </source>
</evidence>
<keyword evidence="5 6" id="KW-0472">Membrane</keyword>
<dbReference type="SUPFAM" id="SSF103473">
    <property type="entry name" value="MFS general substrate transporter"/>
    <property type="match status" value="1"/>
</dbReference>
<feature type="transmembrane region" description="Helical" evidence="6">
    <location>
        <begin position="45"/>
        <end position="65"/>
    </location>
</feature>
<keyword evidence="3 6" id="KW-0812">Transmembrane</keyword>
<accession>A0A1I6H874</accession>
<comment type="subcellular location">
    <subcellularLocation>
        <location evidence="1">Cell membrane</location>
        <topology evidence="1">Multi-pass membrane protein</topology>
    </subcellularLocation>
</comment>
<feature type="transmembrane region" description="Helical" evidence="6">
    <location>
        <begin position="370"/>
        <end position="387"/>
    </location>
</feature>
<dbReference type="PANTHER" id="PTHR43124:SF3">
    <property type="entry name" value="CHLORAMPHENICOL EFFLUX PUMP RV0191"/>
    <property type="match status" value="1"/>
</dbReference>
<organism evidence="8 9">
    <name type="scientific">Maribacter stanieri</name>
    <dbReference type="NCBI Taxonomy" id="440514"/>
    <lineage>
        <taxon>Bacteria</taxon>
        <taxon>Pseudomonadati</taxon>
        <taxon>Bacteroidota</taxon>
        <taxon>Flavobacteriia</taxon>
        <taxon>Flavobacteriales</taxon>
        <taxon>Flavobacteriaceae</taxon>
        <taxon>Maribacter</taxon>
    </lineage>
</organism>
<feature type="transmembrane region" description="Helical" evidence="6">
    <location>
        <begin position="281"/>
        <end position="300"/>
    </location>
</feature>
<feature type="transmembrane region" description="Helical" evidence="6">
    <location>
        <begin position="135"/>
        <end position="157"/>
    </location>
</feature>
<feature type="transmembrane region" description="Helical" evidence="6">
    <location>
        <begin position="256"/>
        <end position="272"/>
    </location>
</feature>
<dbReference type="STRING" id="440514.SAMN04488010_0057"/>
<feature type="transmembrane region" description="Helical" evidence="6">
    <location>
        <begin position="169"/>
        <end position="188"/>
    </location>
</feature>
<feature type="transmembrane region" description="Helical" evidence="6">
    <location>
        <begin position="103"/>
        <end position="123"/>
    </location>
</feature>
<name>A0A1I6H874_9FLAO</name>
<reference evidence="9" key="1">
    <citation type="submission" date="2016-10" db="EMBL/GenBank/DDBJ databases">
        <authorList>
            <person name="Varghese N."/>
            <person name="Submissions S."/>
        </authorList>
    </citation>
    <scope>NUCLEOTIDE SEQUENCE [LARGE SCALE GENOMIC DNA]</scope>
    <source>
        <strain evidence="9">DSM 19891</strain>
    </source>
</reference>
<dbReference type="EMBL" id="FOYX01000001">
    <property type="protein sequence ID" value="SFR50642.1"/>
    <property type="molecule type" value="Genomic_DNA"/>
</dbReference>
<evidence type="ECO:0000256" key="4">
    <source>
        <dbReference type="ARBA" id="ARBA00022989"/>
    </source>
</evidence>
<dbReference type="AlphaFoldDB" id="A0A1I6H874"/>
<evidence type="ECO:0000256" key="2">
    <source>
        <dbReference type="ARBA" id="ARBA00022475"/>
    </source>
</evidence>
<dbReference type="InterPro" id="IPR011701">
    <property type="entry name" value="MFS"/>
</dbReference>
<evidence type="ECO:0000313" key="8">
    <source>
        <dbReference type="EMBL" id="SFR50642.1"/>
    </source>
</evidence>